<gene>
    <name evidence="6" type="ORF">CspeluHIS016_0102130</name>
</gene>
<dbReference type="SMART" id="SM00404">
    <property type="entry name" value="PTPc_motif"/>
    <property type="match status" value="1"/>
</dbReference>
<dbReference type="SUPFAM" id="SSF52799">
    <property type="entry name" value="(Phosphotyrosine protein) phosphatases II"/>
    <property type="match status" value="1"/>
</dbReference>
<feature type="domain" description="BSD" evidence="5">
    <location>
        <begin position="806"/>
        <end position="851"/>
    </location>
</feature>
<feature type="compositionally biased region" description="Polar residues" evidence="2">
    <location>
        <begin position="514"/>
        <end position="525"/>
    </location>
</feature>
<dbReference type="InterPro" id="IPR029021">
    <property type="entry name" value="Prot-tyrosine_phosphatase-like"/>
</dbReference>
<name>A0AAD3TN39_9TREE</name>
<dbReference type="InterPro" id="IPR000387">
    <property type="entry name" value="Tyr_Pase_dom"/>
</dbReference>
<dbReference type="InterPro" id="IPR003595">
    <property type="entry name" value="Tyr_Pase_cat"/>
</dbReference>
<accession>A0AAD3TN39</accession>
<dbReference type="SUPFAM" id="SSF140383">
    <property type="entry name" value="BSD domain-like"/>
    <property type="match status" value="1"/>
</dbReference>
<evidence type="ECO:0008006" key="8">
    <source>
        <dbReference type="Google" id="ProtNLM"/>
    </source>
</evidence>
<dbReference type="InterPro" id="IPR000242">
    <property type="entry name" value="PTP_cat"/>
</dbReference>
<dbReference type="PANTHER" id="PTHR19134">
    <property type="entry name" value="RECEPTOR-TYPE TYROSINE-PROTEIN PHOSPHATASE"/>
    <property type="match status" value="1"/>
</dbReference>
<dbReference type="SMART" id="SM00194">
    <property type="entry name" value="PTPc"/>
    <property type="match status" value="1"/>
</dbReference>
<dbReference type="InterPro" id="IPR005607">
    <property type="entry name" value="BSD_dom"/>
</dbReference>
<dbReference type="Pfam" id="PF00102">
    <property type="entry name" value="Y_phosphatase"/>
    <property type="match status" value="1"/>
</dbReference>
<proteinExistence type="inferred from homology"/>
<feature type="domain" description="Tyrosine specific protein phosphatases" evidence="4">
    <location>
        <begin position="449"/>
        <end position="593"/>
    </location>
</feature>
<reference evidence="6" key="2">
    <citation type="submission" date="2023-06" db="EMBL/GenBank/DDBJ databases">
        <authorList>
            <person name="Kobayashi Y."/>
            <person name="Kayamori A."/>
            <person name="Aoki K."/>
            <person name="Shiwa Y."/>
            <person name="Fujita N."/>
            <person name="Sugita T."/>
            <person name="Iwasaki W."/>
            <person name="Tanaka N."/>
            <person name="Takashima M."/>
        </authorList>
    </citation>
    <scope>NUCLEOTIDE SEQUENCE</scope>
    <source>
        <strain evidence="6">HIS016</strain>
    </source>
</reference>
<feature type="compositionally biased region" description="Polar residues" evidence="2">
    <location>
        <begin position="617"/>
        <end position="626"/>
    </location>
</feature>
<dbReference type="Gene3D" id="3.90.190.10">
    <property type="entry name" value="Protein tyrosine phosphatase superfamily"/>
    <property type="match status" value="1"/>
</dbReference>
<sequence length="1283" mass="140974">MLSKTAREAVSEWRNKSDIVIVDQDSIVALEGGLLLGVSGKFEREGFTGRLWYVSGGQAALGHLEDIECVATSVSEESNAATLDSSGPLGIGRLPKLAFQQSSTGGGSGGVTTTAAAHKVDPFQEVNVPSGSAPAIDRTLEKSKLQPANPFFDNIRQNLELSHSGISERIPLALPDSIKRRCEELPKFLRNLVCMKDDYSQDVLANQFYRLERGEQERLQRVMNVLSKDCRAHTLPQSPSTDCKTLCADEVERLMTDGADKGSYFPFSITAGVERGTKNRYKNIWPFDYSRVRLVTPADDDSDYINASFVQPRGTARRYIATQGPLASTYRDFWSLVWEQNVRVIVMLTRQFEGGLLKCGNYWQEQQYGDLHLRQVSQSGGEDEAQQPQSSGFDFRTGPAAPTKPSGNIHRKFELWHDRFPDRPRRVVEQIQCVDWPDLDVPESPEVLLKLMKEVDAAVAKTGINGCGADRCEFPPVLVHCSAGVGRTGSYILVDAITDGLRRELLCNEAGGSQVSHADAQTSANAADKMDVDSKGPVISRNPEHEKPRPITQSHKRHRVTTPLSSLKEPILEVLQGMRAQRMSLVQSLRQYLFVHRAIIARYLEIVDEEKRRRSSGSDTQSVLSRSSVVTAATSVSATDDDSHIKRKPSSADLQPEVDMRLHSVADLGLSDGMTSLAKRAAAGAESSDEWVGHEGEVLKQDMLASKAGSARTSLKLVFKDDVPAGGLLFTFTGPNRDADRQAVQDRLIPFVSAHRAPAAPTPAPALNPAVAAVAAVSTPASTPGSPAPGTPGTPASVARKRKADDMSPADAEARRRMNKVRERVLRSNPTLQVLHRELVQARQITEEEFWDGKQRQALLKSEELAYAQRPGRPSRLLDDRFDLSGDKRNEKFRGGTGVGIKKVSSGPIVLNITKELTREIFEEFPVVQDAYAKNVPRISESDFWTRYFTSTLWERHRASVRKTALDEGARRKDDIFDAYLEDPDWEIQPRKQMPDSVETYLDLAATEEDHGDATTVRDVTMQAGKERSSLPLIRRFNQHSEKLLRAGQKETSALTTSAELMEQIDMEDLHAPAAPAVIPLEVANAVSNDKGGPRGILPGRSDADLLAMAEAEADRIASWHADFASVCLPNPNPAEGGPGPGTSEYDAYAYQRDAQFVAQRVVRDMHNASNAEDAEYPHLPQRIVDDMRSCHNAACEFLRQYWAAVLPPAAGTLATTQSPAVRSARAAKMAEYLLGTEGKVEAIVMTAQMEKADPMRVRAAMAPTLGAVAVALKREKARIAKA</sequence>
<dbReference type="PROSITE" id="PS50858">
    <property type="entry name" value="BSD"/>
    <property type="match status" value="2"/>
</dbReference>
<dbReference type="Proteomes" id="UP001222932">
    <property type="component" value="Unassembled WGS sequence"/>
</dbReference>
<evidence type="ECO:0000313" key="7">
    <source>
        <dbReference type="Proteomes" id="UP001222932"/>
    </source>
</evidence>
<evidence type="ECO:0000313" key="6">
    <source>
        <dbReference type="EMBL" id="GMK53627.1"/>
    </source>
</evidence>
<dbReference type="Gene3D" id="6.10.140.1200">
    <property type="match status" value="1"/>
</dbReference>
<dbReference type="PRINTS" id="PR00700">
    <property type="entry name" value="PRTYPHPHTASE"/>
</dbReference>
<feature type="compositionally biased region" description="Basic and acidic residues" evidence="2">
    <location>
        <begin position="812"/>
        <end position="824"/>
    </location>
</feature>
<feature type="domain" description="Tyrosine-protein phosphatase" evidence="3">
    <location>
        <begin position="278"/>
        <end position="602"/>
    </location>
</feature>
<dbReference type="PANTHER" id="PTHR19134:SF561">
    <property type="entry name" value="PROTEIN TYROSINE PHOSPHATASE 36E, ISOFORM A"/>
    <property type="match status" value="1"/>
</dbReference>
<dbReference type="SMART" id="SM00751">
    <property type="entry name" value="BSD"/>
    <property type="match status" value="1"/>
</dbReference>
<evidence type="ECO:0000259" key="4">
    <source>
        <dbReference type="PROSITE" id="PS50056"/>
    </source>
</evidence>
<comment type="caution">
    <text evidence="6">The sequence shown here is derived from an EMBL/GenBank/DDBJ whole genome shotgun (WGS) entry which is preliminary data.</text>
</comment>
<dbReference type="PROSITE" id="PS50056">
    <property type="entry name" value="TYR_PHOSPHATASE_2"/>
    <property type="match status" value="1"/>
</dbReference>
<organism evidence="6 7">
    <name type="scientific">Cutaneotrichosporon spelunceum</name>
    <dbReference type="NCBI Taxonomy" id="1672016"/>
    <lineage>
        <taxon>Eukaryota</taxon>
        <taxon>Fungi</taxon>
        <taxon>Dikarya</taxon>
        <taxon>Basidiomycota</taxon>
        <taxon>Agaricomycotina</taxon>
        <taxon>Tremellomycetes</taxon>
        <taxon>Trichosporonales</taxon>
        <taxon>Trichosporonaceae</taxon>
        <taxon>Cutaneotrichosporon</taxon>
    </lineage>
</organism>
<dbReference type="InterPro" id="IPR016130">
    <property type="entry name" value="Tyr_Pase_AS"/>
</dbReference>
<protein>
    <recommendedName>
        <fullName evidence="8">BSD domain-containing protein</fullName>
    </recommendedName>
</protein>
<evidence type="ECO:0000259" key="3">
    <source>
        <dbReference type="PROSITE" id="PS50055"/>
    </source>
</evidence>
<evidence type="ECO:0000256" key="1">
    <source>
        <dbReference type="ARBA" id="ARBA00009649"/>
    </source>
</evidence>
<feature type="domain" description="BSD" evidence="5">
    <location>
        <begin position="905"/>
        <end position="956"/>
    </location>
</feature>
<feature type="compositionally biased region" description="Polar residues" evidence="2">
    <location>
        <begin position="377"/>
        <end position="392"/>
    </location>
</feature>
<keyword evidence="7" id="KW-1185">Reference proteome</keyword>
<dbReference type="GO" id="GO:0004725">
    <property type="term" value="F:protein tyrosine phosphatase activity"/>
    <property type="evidence" value="ECO:0007669"/>
    <property type="project" value="InterPro"/>
</dbReference>
<dbReference type="EMBL" id="BTCM01000001">
    <property type="protein sequence ID" value="GMK53627.1"/>
    <property type="molecule type" value="Genomic_DNA"/>
</dbReference>
<feature type="compositionally biased region" description="Low complexity" evidence="2">
    <location>
        <begin position="627"/>
        <end position="638"/>
    </location>
</feature>
<evidence type="ECO:0000259" key="5">
    <source>
        <dbReference type="PROSITE" id="PS50858"/>
    </source>
</evidence>
<feature type="region of interest" description="Disordered" evidence="2">
    <location>
        <begin position="779"/>
        <end position="824"/>
    </location>
</feature>
<dbReference type="InterPro" id="IPR035925">
    <property type="entry name" value="BSD_dom_sf"/>
</dbReference>
<dbReference type="CDD" id="cd18533">
    <property type="entry name" value="PTP_fungal"/>
    <property type="match status" value="1"/>
</dbReference>
<feature type="region of interest" description="Disordered" evidence="2">
    <location>
        <begin position="377"/>
        <end position="408"/>
    </location>
</feature>
<evidence type="ECO:0000256" key="2">
    <source>
        <dbReference type="SAM" id="MobiDB-lite"/>
    </source>
</evidence>
<feature type="region of interest" description="Disordered" evidence="2">
    <location>
        <begin position="610"/>
        <end position="652"/>
    </location>
</feature>
<dbReference type="Pfam" id="PF03909">
    <property type="entry name" value="BSD"/>
    <property type="match status" value="1"/>
</dbReference>
<reference evidence="6" key="1">
    <citation type="journal article" date="2023" name="BMC Genomics">
        <title>Chromosome-level genome assemblies of Cutaneotrichosporon spp. (Trichosporonales, Basidiomycota) reveal imbalanced evolution between nucleotide sequences and chromosome synteny.</title>
        <authorList>
            <person name="Kobayashi Y."/>
            <person name="Kayamori A."/>
            <person name="Aoki K."/>
            <person name="Shiwa Y."/>
            <person name="Matsutani M."/>
            <person name="Fujita N."/>
            <person name="Sugita T."/>
            <person name="Iwasaki W."/>
            <person name="Tanaka N."/>
            <person name="Takashima M."/>
        </authorList>
    </citation>
    <scope>NUCLEOTIDE SEQUENCE</scope>
    <source>
        <strain evidence="6">HIS016</strain>
    </source>
</reference>
<dbReference type="PROSITE" id="PS50055">
    <property type="entry name" value="TYR_PHOSPHATASE_PTP"/>
    <property type="match status" value="1"/>
</dbReference>
<feature type="region of interest" description="Disordered" evidence="2">
    <location>
        <begin position="514"/>
        <end position="563"/>
    </location>
</feature>
<dbReference type="InterPro" id="IPR050348">
    <property type="entry name" value="Protein-Tyr_Phosphatase"/>
</dbReference>
<comment type="similarity">
    <text evidence="1">Belongs to the protein-tyrosine phosphatase family. Non-receptor class subfamily.</text>
</comment>
<dbReference type="PROSITE" id="PS00383">
    <property type="entry name" value="TYR_PHOSPHATASE_1"/>
    <property type="match status" value="1"/>
</dbReference>